<reference evidence="4" key="2">
    <citation type="submission" date="2025-09" db="UniProtKB">
        <authorList>
            <consortium name="Ensembl"/>
        </authorList>
    </citation>
    <scope>IDENTIFICATION</scope>
</reference>
<protein>
    <submittedName>
        <fullName evidence="4">BRCA1-associated ATM activator 1</fullName>
    </submittedName>
</protein>
<proteinExistence type="inferred from homology"/>
<dbReference type="GO" id="GO:0006974">
    <property type="term" value="P:DNA damage response"/>
    <property type="evidence" value="ECO:0007669"/>
    <property type="project" value="InterPro"/>
</dbReference>
<keyword evidence="5" id="KW-1185">Reference proteome</keyword>
<evidence type="ECO:0000256" key="1">
    <source>
        <dbReference type="ARBA" id="ARBA00004496"/>
    </source>
</evidence>
<evidence type="ECO:0000256" key="3">
    <source>
        <dbReference type="ARBA" id="ARBA00061308"/>
    </source>
</evidence>
<reference evidence="4" key="1">
    <citation type="submission" date="2025-08" db="UniProtKB">
        <authorList>
            <consortium name="Ensembl"/>
        </authorList>
    </citation>
    <scope>IDENTIFICATION</scope>
</reference>
<dbReference type="Proteomes" id="UP000257200">
    <property type="component" value="Unplaced"/>
</dbReference>
<evidence type="ECO:0000313" key="5">
    <source>
        <dbReference type="Proteomes" id="UP000257200"/>
    </source>
</evidence>
<name>A0A3Q1FYF4_9TELE</name>
<accession>A0A3Q1FYF4</accession>
<gene>
    <name evidence="4" type="primary">BRAT1</name>
</gene>
<dbReference type="AlphaFoldDB" id="A0A3Q1FYF4"/>
<dbReference type="InterPro" id="IPR011989">
    <property type="entry name" value="ARM-like"/>
</dbReference>
<keyword evidence="2" id="KW-0963">Cytoplasm</keyword>
<dbReference type="InterPro" id="IPR038904">
    <property type="entry name" value="BRAT1"/>
</dbReference>
<evidence type="ECO:0000313" key="4">
    <source>
        <dbReference type="Ensembl" id="ENSAPOP00000021594.1"/>
    </source>
</evidence>
<evidence type="ECO:0000256" key="2">
    <source>
        <dbReference type="ARBA" id="ARBA00022490"/>
    </source>
</evidence>
<dbReference type="Gene3D" id="1.25.10.10">
    <property type="entry name" value="Leucine-rich Repeat Variant"/>
    <property type="match status" value="1"/>
</dbReference>
<sequence length="864" mass="93536">MDRECVSLLPRVCEVLAASGSSLPDDTSLEKLLDWFTEVTKAGTSLLESCPCLLEFISSVVHNTTLDPSILSFTLRLSGLVAVTEDAFTVLQQSSVLDLVFNLQHWQEAGLWEDPCIRIGWIQGLRTMMQHPKALGFFVQADFLKPLLQLQTDKSLFVASAANQMLAHVLLSCQSVSSVESNGVDEEGEDVGRSSGSIADLEYPAITVETNQDYAAVVTAISECLKKSLVPRKNSQLHQSLQILKLLALLLAQTRAPLWEKLLQMVADSVYELLAAGYSQLVLPLMDVILAAHSDLVHTAQSARVLLLPLDIITGLNLLTTTADEQQFSMVEQLKNKTSCISMICVCLTNTPQITLTAADCLPCPPVLIVTAVLSLLRLCSGDFSSSSSSSSSCRDVSRNIIGSSKVQKCALEALIALSGSPGVEVKLPEVVTLLVQYLDNPHSDPTVLHKSYQALVRWMSVCSDLSSITDQHRQDLLQVATKRSCDIRWEVRDSTVEFLGRLAGVSVVQTTAEEVSDASVALLGGCCFTTPLLRAALQDPESYVRASAISALAQTLAASWQQGAALTQEHTEIVNQLLEVLSRDTEGFARRAVVRYFIAWLSSRSSHSSPPPLASSSLLMPSVRSVLSRGSADLDWEVKVHTLELAELLLHEAFSGQRGYMKGNPTQTHPYAVIPDTLHTRTHNEEDVVGELNSLVQWGVVSALLSGLVDCDRPVALRACRLLMTLREVVCPLSLGALDATAAMAMVAKVTCELPGCGWAREIRKMLATKAKDAERGCSVGEVVDCDDCGEAGQEAASGGGQTPCVSVCEVLRSLDLDERLDVLTRSSDHVHNSPFSLLQDILTASSAHSQPDTQQEVIVDCY</sequence>
<comment type="similarity">
    <text evidence="3">Belongs to the BRAT1 family.</text>
</comment>
<dbReference type="GeneTree" id="ENSGT00390000017551"/>
<dbReference type="GO" id="GO:0005634">
    <property type="term" value="C:nucleus"/>
    <property type="evidence" value="ECO:0007669"/>
    <property type="project" value="TreeGrafter"/>
</dbReference>
<dbReference type="Ensembl" id="ENSAPOT00000015895.1">
    <property type="protein sequence ID" value="ENSAPOP00000021594.1"/>
    <property type="gene ID" value="ENSAPOG00000000797.1"/>
</dbReference>
<dbReference type="GO" id="GO:0008283">
    <property type="term" value="P:cell population proliferation"/>
    <property type="evidence" value="ECO:0007669"/>
    <property type="project" value="InterPro"/>
</dbReference>
<dbReference type="PANTHER" id="PTHR21331:SF2">
    <property type="entry name" value="BRCA1-ASSOCIATED ATM ACTIVATOR 1"/>
    <property type="match status" value="1"/>
</dbReference>
<dbReference type="GO" id="GO:0005737">
    <property type="term" value="C:cytoplasm"/>
    <property type="evidence" value="ECO:0007669"/>
    <property type="project" value="UniProtKB-SubCell"/>
</dbReference>
<dbReference type="PANTHER" id="PTHR21331">
    <property type="entry name" value="BRCA1-ASSOCIATED ATM ACTIVATOR 1"/>
    <property type="match status" value="1"/>
</dbReference>
<organism evidence="4 5">
    <name type="scientific">Acanthochromis polyacanthus</name>
    <name type="common">spiny chromis</name>
    <dbReference type="NCBI Taxonomy" id="80966"/>
    <lineage>
        <taxon>Eukaryota</taxon>
        <taxon>Metazoa</taxon>
        <taxon>Chordata</taxon>
        <taxon>Craniata</taxon>
        <taxon>Vertebrata</taxon>
        <taxon>Euteleostomi</taxon>
        <taxon>Actinopterygii</taxon>
        <taxon>Neopterygii</taxon>
        <taxon>Teleostei</taxon>
        <taxon>Neoteleostei</taxon>
        <taxon>Acanthomorphata</taxon>
        <taxon>Ovalentaria</taxon>
        <taxon>Pomacentridae</taxon>
        <taxon>Acanthochromis</taxon>
    </lineage>
</organism>
<dbReference type="InterPro" id="IPR016024">
    <property type="entry name" value="ARM-type_fold"/>
</dbReference>
<comment type="subcellular location">
    <subcellularLocation>
        <location evidence="1">Cytoplasm</location>
    </subcellularLocation>
</comment>
<dbReference type="SUPFAM" id="SSF48371">
    <property type="entry name" value="ARM repeat"/>
    <property type="match status" value="1"/>
</dbReference>